<dbReference type="EMBL" id="VWSH01000003">
    <property type="protein sequence ID" value="KAA5533337.1"/>
    <property type="molecule type" value="Genomic_DNA"/>
</dbReference>
<evidence type="ECO:0000313" key="3">
    <source>
        <dbReference type="Proteomes" id="UP000323632"/>
    </source>
</evidence>
<dbReference type="InterPro" id="IPR020018">
    <property type="entry name" value="Motility-assoc_lipoprot_GldH"/>
</dbReference>
<name>A0A5M6CE63_9BACT</name>
<dbReference type="Pfam" id="PF14109">
    <property type="entry name" value="GldH_lipo"/>
    <property type="match status" value="1"/>
</dbReference>
<keyword evidence="2" id="KW-0449">Lipoprotein</keyword>
<evidence type="ECO:0000256" key="1">
    <source>
        <dbReference type="SAM" id="Phobius"/>
    </source>
</evidence>
<dbReference type="Proteomes" id="UP000323632">
    <property type="component" value="Unassembled WGS sequence"/>
</dbReference>
<dbReference type="AlphaFoldDB" id="A0A5M6CE63"/>
<keyword evidence="1" id="KW-0812">Transmembrane</keyword>
<evidence type="ECO:0000313" key="2">
    <source>
        <dbReference type="EMBL" id="KAA5533337.1"/>
    </source>
</evidence>
<accession>A0A5M6CE63</accession>
<keyword evidence="3" id="KW-1185">Reference proteome</keyword>
<feature type="transmembrane region" description="Helical" evidence="1">
    <location>
        <begin position="20"/>
        <end position="37"/>
    </location>
</feature>
<sequence length="180" mass="20564">MFVFQILKCKITKATMKSRVIKAFVFPLMIAVSMLSSCGMKTAYYQKQVPVPSAAWAAKFMPEFKLEIKDTTANHYCFLLFRHDEAYPNSNLWLRLKIKGPGEKTFKDGPKLEVPLADASGVWQGKGMGGIWEHKIFMDPKAMPQFKQPGIYEIRIEQLMRMDPLPSVLNVGLMVEEIKK</sequence>
<comment type="caution">
    <text evidence="2">The sequence shown here is derived from an EMBL/GenBank/DDBJ whole genome shotgun (WGS) entry which is preliminary data.</text>
</comment>
<reference evidence="2 3" key="1">
    <citation type="submission" date="2019-09" db="EMBL/GenBank/DDBJ databases">
        <title>Genome sequence and assembly of Taibaiella sp.</title>
        <authorList>
            <person name="Chhetri G."/>
        </authorList>
    </citation>
    <scope>NUCLEOTIDE SEQUENCE [LARGE SCALE GENOMIC DNA]</scope>
    <source>
        <strain evidence="2 3">KVB11</strain>
    </source>
</reference>
<gene>
    <name evidence="2" type="primary">gldH</name>
    <name evidence="2" type="ORF">F0919_12385</name>
</gene>
<keyword evidence="1" id="KW-1133">Transmembrane helix</keyword>
<proteinExistence type="predicted"/>
<keyword evidence="1" id="KW-0472">Membrane</keyword>
<dbReference type="NCBIfam" id="TIGR03511">
    <property type="entry name" value="GldH_lipo"/>
    <property type="match status" value="1"/>
</dbReference>
<protein>
    <submittedName>
        <fullName evidence="2">Gliding motility lipoprotein GldH</fullName>
    </submittedName>
</protein>
<organism evidence="2 3">
    <name type="scientific">Taibaiella lutea</name>
    <dbReference type="NCBI Taxonomy" id="2608001"/>
    <lineage>
        <taxon>Bacteria</taxon>
        <taxon>Pseudomonadati</taxon>
        <taxon>Bacteroidota</taxon>
        <taxon>Chitinophagia</taxon>
        <taxon>Chitinophagales</taxon>
        <taxon>Chitinophagaceae</taxon>
        <taxon>Taibaiella</taxon>
    </lineage>
</organism>